<keyword evidence="2" id="KW-1185">Reference proteome</keyword>
<accession>A0A0P0VAB3</accession>
<name>A0A0P0VAB3_ORYSJ</name>
<sequence>MNTPVPVRSVLPPGGLRNTARMPAADDACWWAFCSGGQPEEFRPSGAPTPTPARCVPHAAAAAAASCCSRCCFNSCLCFRRTYMSDLNLALGEHVVVGRELEGTGGLLGLHRRRRVSRRWDEAAMAGMRMGLLGHRDAVHAQASNLPGSLGENVPRVRRRLLQRRRRRRAELRRTAVGAILPGSRQPAQRRLRRPRHHLHLGTRSLSTLAGEEVGHASREAIQPVLLVALALGRNRRLLLHGEEIIVQELVGEPQLRLGGARGAHLRHLAHENTTPSVRAAAASVDGTPTPHTRRRGNIGRRWCWPGIAARGRNNNRQRHVQG</sequence>
<dbReference type="InParanoid" id="A0A0P0VAB3"/>
<protein>
    <submittedName>
        <fullName evidence="1">Os01g0849950 protein</fullName>
    </submittedName>
</protein>
<dbReference type="EMBL" id="AP014957">
    <property type="protein sequence ID" value="BAS75236.1"/>
    <property type="molecule type" value="Genomic_DNA"/>
</dbReference>
<organism evidence="1 2">
    <name type="scientific">Oryza sativa subsp. japonica</name>
    <name type="common">Rice</name>
    <dbReference type="NCBI Taxonomy" id="39947"/>
    <lineage>
        <taxon>Eukaryota</taxon>
        <taxon>Viridiplantae</taxon>
        <taxon>Streptophyta</taxon>
        <taxon>Embryophyta</taxon>
        <taxon>Tracheophyta</taxon>
        <taxon>Spermatophyta</taxon>
        <taxon>Magnoliopsida</taxon>
        <taxon>Liliopsida</taxon>
        <taxon>Poales</taxon>
        <taxon>Poaceae</taxon>
        <taxon>BOP clade</taxon>
        <taxon>Oryzoideae</taxon>
        <taxon>Oryzeae</taxon>
        <taxon>Oryzinae</taxon>
        <taxon>Oryza</taxon>
        <taxon>Oryza sativa</taxon>
    </lineage>
</organism>
<reference evidence="2" key="1">
    <citation type="journal article" date="2005" name="Nature">
        <title>The map-based sequence of the rice genome.</title>
        <authorList>
            <consortium name="International rice genome sequencing project (IRGSP)"/>
            <person name="Matsumoto T."/>
            <person name="Wu J."/>
            <person name="Kanamori H."/>
            <person name="Katayose Y."/>
            <person name="Fujisawa M."/>
            <person name="Namiki N."/>
            <person name="Mizuno H."/>
            <person name="Yamamoto K."/>
            <person name="Antonio B.A."/>
            <person name="Baba T."/>
            <person name="Sakata K."/>
            <person name="Nagamura Y."/>
            <person name="Aoki H."/>
            <person name="Arikawa K."/>
            <person name="Arita K."/>
            <person name="Bito T."/>
            <person name="Chiden Y."/>
            <person name="Fujitsuka N."/>
            <person name="Fukunaka R."/>
            <person name="Hamada M."/>
            <person name="Harada C."/>
            <person name="Hayashi A."/>
            <person name="Hijishita S."/>
            <person name="Honda M."/>
            <person name="Hosokawa S."/>
            <person name="Ichikawa Y."/>
            <person name="Idonuma A."/>
            <person name="Iijima M."/>
            <person name="Ikeda M."/>
            <person name="Ikeno M."/>
            <person name="Ito K."/>
            <person name="Ito S."/>
            <person name="Ito T."/>
            <person name="Ito Y."/>
            <person name="Ito Y."/>
            <person name="Iwabuchi A."/>
            <person name="Kamiya K."/>
            <person name="Karasawa W."/>
            <person name="Kurita K."/>
            <person name="Katagiri S."/>
            <person name="Kikuta A."/>
            <person name="Kobayashi H."/>
            <person name="Kobayashi N."/>
            <person name="Machita K."/>
            <person name="Maehara T."/>
            <person name="Masukawa M."/>
            <person name="Mizubayashi T."/>
            <person name="Mukai Y."/>
            <person name="Nagasaki H."/>
            <person name="Nagata Y."/>
            <person name="Naito S."/>
            <person name="Nakashima M."/>
            <person name="Nakama Y."/>
            <person name="Nakamichi Y."/>
            <person name="Nakamura M."/>
            <person name="Meguro A."/>
            <person name="Negishi M."/>
            <person name="Ohta I."/>
            <person name="Ohta T."/>
            <person name="Okamoto M."/>
            <person name="Ono N."/>
            <person name="Saji S."/>
            <person name="Sakaguchi M."/>
            <person name="Sakai K."/>
            <person name="Shibata M."/>
            <person name="Shimokawa T."/>
            <person name="Song J."/>
            <person name="Takazaki Y."/>
            <person name="Terasawa K."/>
            <person name="Tsugane M."/>
            <person name="Tsuji K."/>
            <person name="Ueda S."/>
            <person name="Waki K."/>
            <person name="Yamagata H."/>
            <person name="Yamamoto M."/>
            <person name="Yamamoto S."/>
            <person name="Yamane H."/>
            <person name="Yoshiki S."/>
            <person name="Yoshihara R."/>
            <person name="Yukawa K."/>
            <person name="Zhong H."/>
            <person name="Yano M."/>
            <person name="Yuan Q."/>
            <person name="Ouyang S."/>
            <person name="Liu J."/>
            <person name="Jones K.M."/>
            <person name="Gansberger K."/>
            <person name="Moffat K."/>
            <person name="Hill J."/>
            <person name="Bera J."/>
            <person name="Fadrosh D."/>
            <person name="Jin S."/>
            <person name="Johri S."/>
            <person name="Kim M."/>
            <person name="Overton L."/>
            <person name="Reardon M."/>
            <person name="Tsitrin T."/>
            <person name="Vuong H."/>
            <person name="Weaver B."/>
            <person name="Ciecko A."/>
            <person name="Tallon L."/>
            <person name="Jackson J."/>
            <person name="Pai G."/>
            <person name="Aken S.V."/>
            <person name="Utterback T."/>
            <person name="Reidmuller S."/>
            <person name="Feldblyum T."/>
            <person name="Hsiao J."/>
            <person name="Zismann V."/>
            <person name="Iobst S."/>
            <person name="de Vazeille A.R."/>
            <person name="Buell C.R."/>
            <person name="Ying K."/>
            <person name="Li Y."/>
            <person name="Lu T."/>
            <person name="Huang Y."/>
            <person name="Zhao Q."/>
            <person name="Feng Q."/>
            <person name="Zhang L."/>
            <person name="Zhu J."/>
            <person name="Weng Q."/>
            <person name="Mu J."/>
            <person name="Lu Y."/>
            <person name="Fan D."/>
            <person name="Liu Y."/>
            <person name="Guan J."/>
            <person name="Zhang Y."/>
            <person name="Yu S."/>
            <person name="Liu X."/>
            <person name="Zhang Y."/>
            <person name="Hong G."/>
            <person name="Han B."/>
            <person name="Choisne N."/>
            <person name="Demange N."/>
            <person name="Orjeda G."/>
            <person name="Samain S."/>
            <person name="Cattolico L."/>
            <person name="Pelletier E."/>
            <person name="Couloux A."/>
            <person name="Segurens B."/>
            <person name="Wincker P."/>
            <person name="D'Hont A."/>
            <person name="Scarpelli C."/>
            <person name="Weissenbach J."/>
            <person name="Salanoubat M."/>
            <person name="Quetier F."/>
            <person name="Yu Y."/>
            <person name="Kim H.R."/>
            <person name="Rambo T."/>
            <person name="Currie J."/>
            <person name="Collura K."/>
            <person name="Luo M."/>
            <person name="Yang T."/>
            <person name="Ammiraju J.S.S."/>
            <person name="Engler F."/>
            <person name="Soderlund C."/>
            <person name="Wing R.A."/>
            <person name="Palmer L.E."/>
            <person name="de la Bastide M."/>
            <person name="Spiegel L."/>
            <person name="Nascimento L."/>
            <person name="Zutavern T."/>
            <person name="O'Shaughnessy A."/>
            <person name="Dike S."/>
            <person name="Dedhia N."/>
            <person name="Preston R."/>
            <person name="Balija V."/>
            <person name="McCombie W.R."/>
            <person name="Chow T."/>
            <person name="Chen H."/>
            <person name="Chung M."/>
            <person name="Chen C."/>
            <person name="Shaw J."/>
            <person name="Wu H."/>
            <person name="Hsiao K."/>
            <person name="Chao Y."/>
            <person name="Chu M."/>
            <person name="Cheng C."/>
            <person name="Hour A."/>
            <person name="Lee P."/>
            <person name="Lin S."/>
            <person name="Lin Y."/>
            <person name="Liou J."/>
            <person name="Liu S."/>
            <person name="Hsing Y."/>
            <person name="Raghuvanshi S."/>
            <person name="Mohanty A."/>
            <person name="Bharti A.K."/>
            <person name="Gaur A."/>
            <person name="Gupta V."/>
            <person name="Kumar D."/>
            <person name="Ravi V."/>
            <person name="Vij S."/>
            <person name="Kapur A."/>
            <person name="Khurana P."/>
            <person name="Khurana P."/>
            <person name="Khurana J.P."/>
            <person name="Tyagi A.K."/>
            <person name="Gaikwad K."/>
            <person name="Singh A."/>
            <person name="Dalal V."/>
            <person name="Srivastava S."/>
            <person name="Dixit A."/>
            <person name="Pal A.K."/>
            <person name="Ghazi I.A."/>
            <person name="Yadav M."/>
            <person name="Pandit A."/>
            <person name="Bhargava A."/>
            <person name="Sureshbabu K."/>
            <person name="Batra K."/>
            <person name="Sharma T.R."/>
            <person name="Mohapatra T."/>
            <person name="Singh N.K."/>
            <person name="Messing J."/>
            <person name="Nelson A.B."/>
            <person name="Fuks G."/>
            <person name="Kavchok S."/>
            <person name="Keizer G."/>
            <person name="Linton E."/>
            <person name="Llaca V."/>
            <person name="Song R."/>
            <person name="Tanyolac B."/>
            <person name="Young S."/>
            <person name="Ho-Il K."/>
            <person name="Hahn J.H."/>
            <person name="Sangsakoo G."/>
            <person name="Vanavichit A."/>
            <person name="de Mattos Luiz.A.T."/>
            <person name="Zimmer P.D."/>
            <person name="Malone G."/>
            <person name="Dellagostin O."/>
            <person name="de Oliveira A.C."/>
            <person name="Bevan M."/>
            <person name="Bancroft I."/>
            <person name="Minx P."/>
            <person name="Cordum H."/>
            <person name="Wilson R."/>
            <person name="Cheng Z."/>
            <person name="Jin W."/>
            <person name="Jiang J."/>
            <person name="Leong S.A."/>
            <person name="Iwama H."/>
            <person name="Gojobori T."/>
            <person name="Itoh T."/>
            <person name="Niimura Y."/>
            <person name="Fujii Y."/>
            <person name="Habara T."/>
            <person name="Sakai H."/>
            <person name="Sato Y."/>
            <person name="Wilson G."/>
            <person name="Kumar K."/>
            <person name="McCouch S."/>
            <person name="Juretic N."/>
            <person name="Hoen D."/>
            <person name="Wright S."/>
            <person name="Bruskiewich R."/>
            <person name="Bureau T."/>
            <person name="Miyao A."/>
            <person name="Hirochika H."/>
            <person name="Nishikawa T."/>
            <person name="Kadowaki K."/>
            <person name="Sugiura M."/>
            <person name="Burr B."/>
            <person name="Sasaki T."/>
        </authorList>
    </citation>
    <scope>NUCLEOTIDE SEQUENCE [LARGE SCALE GENOMIC DNA]</scope>
    <source>
        <strain evidence="2">cv. Nipponbare</strain>
    </source>
</reference>
<feature type="non-terminal residue" evidence="1">
    <location>
        <position position="1"/>
    </location>
</feature>
<evidence type="ECO:0000313" key="1">
    <source>
        <dbReference type="EMBL" id="BAS75236.1"/>
    </source>
</evidence>
<reference evidence="1 2" key="2">
    <citation type="journal article" date="2013" name="Plant Cell Physiol.">
        <title>Rice Annotation Project Database (RAP-DB): an integrative and interactive database for rice genomics.</title>
        <authorList>
            <person name="Sakai H."/>
            <person name="Lee S.S."/>
            <person name="Tanaka T."/>
            <person name="Numa H."/>
            <person name="Kim J."/>
            <person name="Kawahara Y."/>
            <person name="Wakimoto H."/>
            <person name="Yang C.C."/>
            <person name="Iwamoto M."/>
            <person name="Abe T."/>
            <person name="Yamada Y."/>
            <person name="Muto A."/>
            <person name="Inokuchi H."/>
            <person name="Ikemura T."/>
            <person name="Matsumoto T."/>
            <person name="Sasaki T."/>
            <person name="Itoh T."/>
        </authorList>
    </citation>
    <scope>NUCLEOTIDE SEQUENCE [LARGE SCALE GENOMIC DNA]</scope>
    <source>
        <strain evidence="2">cv. Nipponbare</strain>
    </source>
</reference>
<reference evidence="1 2" key="3">
    <citation type="journal article" date="2013" name="Rice">
        <title>Improvement of the Oryza sativa Nipponbare reference genome using next generation sequence and optical map data.</title>
        <authorList>
            <person name="Kawahara Y."/>
            <person name="de la Bastide M."/>
            <person name="Hamilton J.P."/>
            <person name="Kanamori H."/>
            <person name="McCombie W.R."/>
            <person name="Ouyang S."/>
            <person name="Schwartz D.C."/>
            <person name="Tanaka T."/>
            <person name="Wu J."/>
            <person name="Zhou S."/>
            <person name="Childs K.L."/>
            <person name="Davidson R.M."/>
            <person name="Lin H."/>
            <person name="Quesada-Ocampo L."/>
            <person name="Vaillancourt B."/>
            <person name="Sakai H."/>
            <person name="Lee S.S."/>
            <person name="Kim J."/>
            <person name="Numa H."/>
            <person name="Itoh T."/>
            <person name="Buell C.R."/>
            <person name="Matsumoto T."/>
        </authorList>
    </citation>
    <scope>NUCLEOTIDE SEQUENCE [LARGE SCALE GENOMIC DNA]</scope>
    <source>
        <strain evidence="2">cv. Nipponbare</strain>
    </source>
</reference>
<dbReference type="PaxDb" id="39947-A0A0P0VAB3"/>
<proteinExistence type="predicted"/>
<gene>
    <name evidence="1" type="ordered locus">Os01g0849950</name>
    <name evidence="1" type="ORF">OSNPB_010849950</name>
</gene>
<dbReference type="Proteomes" id="UP000059680">
    <property type="component" value="Chromosome 1"/>
</dbReference>
<dbReference type="AlphaFoldDB" id="A0A0P0VAB3"/>
<evidence type="ECO:0000313" key="2">
    <source>
        <dbReference type="Proteomes" id="UP000059680"/>
    </source>
</evidence>